<sequence>MTSLYRIDSLKGDFRSALANYKIFKKLNDSLYNISKNKQIEELKIQYETQNKEEKINLLNNQSKLQESELQKSKLINSVSIWSLVLLLITIGLLYNRY</sequence>
<keyword evidence="2" id="KW-1133">Transmembrane helix</keyword>
<dbReference type="Proteomes" id="UP001623852">
    <property type="component" value="Chromosome"/>
</dbReference>
<evidence type="ECO:0000256" key="2">
    <source>
        <dbReference type="SAM" id="Phobius"/>
    </source>
</evidence>
<evidence type="ECO:0000256" key="1">
    <source>
        <dbReference type="SAM" id="Coils"/>
    </source>
</evidence>
<reference evidence="3 4" key="1">
    <citation type="submission" date="2024-03" db="EMBL/GenBank/DDBJ databases">
        <title>Flavobacterium soyae.</title>
        <authorList>
            <person name="Zheng W."/>
        </authorList>
    </citation>
    <scope>NUCLEOTIDE SEQUENCE [LARGE SCALE GENOMIC DNA]</scope>
    <source>
        <strain evidence="3 4">55</strain>
    </source>
</reference>
<feature type="transmembrane region" description="Helical" evidence="2">
    <location>
        <begin position="75"/>
        <end position="95"/>
    </location>
</feature>
<protein>
    <submittedName>
        <fullName evidence="3">Uncharacterized protein</fullName>
    </submittedName>
</protein>
<feature type="coiled-coil region" evidence="1">
    <location>
        <begin position="33"/>
        <end position="69"/>
    </location>
</feature>
<accession>A0ABZ2UJU7</accession>
<keyword evidence="1" id="KW-0175">Coiled coil</keyword>
<name>A0ABZ2UJU7_9FLAO</name>
<dbReference type="RefSeq" id="WP_406845440.1">
    <property type="nucleotide sequence ID" value="NZ_CP150845.1"/>
</dbReference>
<gene>
    <name evidence="3" type="ORF">AABD74_10210</name>
</gene>
<evidence type="ECO:0000313" key="4">
    <source>
        <dbReference type="Proteomes" id="UP001623852"/>
    </source>
</evidence>
<proteinExistence type="predicted"/>
<organism evidence="3 4">
    <name type="scientific">Flavobacterium soyae</name>
    <dbReference type="NCBI Taxonomy" id="2903098"/>
    <lineage>
        <taxon>Bacteria</taxon>
        <taxon>Pseudomonadati</taxon>
        <taxon>Bacteroidota</taxon>
        <taxon>Flavobacteriia</taxon>
        <taxon>Flavobacteriales</taxon>
        <taxon>Flavobacteriaceae</taxon>
        <taxon>Flavobacterium</taxon>
    </lineage>
</organism>
<keyword evidence="2" id="KW-0812">Transmembrane</keyword>
<keyword evidence="2" id="KW-0472">Membrane</keyword>
<evidence type="ECO:0000313" key="3">
    <source>
        <dbReference type="EMBL" id="WYZ21820.1"/>
    </source>
</evidence>
<dbReference type="EMBL" id="CP150845">
    <property type="protein sequence ID" value="WYZ21820.1"/>
    <property type="molecule type" value="Genomic_DNA"/>
</dbReference>
<keyword evidence="4" id="KW-1185">Reference proteome</keyword>